<evidence type="ECO:0000256" key="1">
    <source>
        <dbReference type="ARBA" id="ARBA00022598"/>
    </source>
</evidence>
<dbReference type="NCBIfam" id="TIGR02050">
    <property type="entry name" value="gshA_cyan_rel"/>
    <property type="match status" value="1"/>
</dbReference>
<dbReference type="SUPFAM" id="SSF55931">
    <property type="entry name" value="Glutamine synthetase/guanido kinase"/>
    <property type="match status" value="1"/>
</dbReference>
<dbReference type="EC" id="6.3.2.2" evidence="5"/>
<dbReference type="AlphaFoldDB" id="A0A2N7RXU0"/>
<evidence type="ECO:0000256" key="5">
    <source>
        <dbReference type="HAMAP-Rule" id="MF_01609"/>
    </source>
</evidence>
<protein>
    <recommendedName>
        <fullName evidence="5">Putative glutamate--cysteine ligase 2</fullName>
        <ecNumber evidence="5">6.3.2.2</ecNumber>
    </recommendedName>
    <alternativeName>
        <fullName evidence="5">Gamma-glutamylcysteine synthetase 2</fullName>
        <shortName evidence="5">GCS 2</shortName>
        <shortName evidence="5">Gamma-GCS 2</shortName>
    </alternativeName>
</protein>
<dbReference type="InterPro" id="IPR011793">
    <property type="entry name" value="YbdK"/>
</dbReference>
<comment type="function">
    <text evidence="5">ATP-dependent carboxylate-amine ligase which exhibits weak glutamate--cysteine ligase activity.</text>
</comment>
<proteinExistence type="inferred from homology"/>
<evidence type="ECO:0000313" key="6">
    <source>
        <dbReference type="EMBL" id="PMQ18691.1"/>
    </source>
</evidence>
<dbReference type="Gene3D" id="3.30.590.20">
    <property type="match status" value="1"/>
</dbReference>
<comment type="catalytic activity">
    <reaction evidence="4 5">
        <text>L-cysteine + L-glutamate + ATP = gamma-L-glutamyl-L-cysteine + ADP + phosphate + H(+)</text>
        <dbReference type="Rhea" id="RHEA:13285"/>
        <dbReference type="ChEBI" id="CHEBI:15378"/>
        <dbReference type="ChEBI" id="CHEBI:29985"/>
        <dbReference type="ChEBI" id="CHEBI:30616"/>
        <dbReference type="ChEBI" id="CHEBI:35235"/>
        <dbReference type="ChEBI" id="CHEBI:43474"/>
        <dbReference type="ChEBI" id="CHEBI:58173"/>
        <dbReference type="ChEBI" id="CHEBI:456216"/>
        <dbReference type="EC" id="6.3.2.2"/>
    </reaction>
</comment>
<dbReference type="InterPro" id="IPR050141">
    <property type="entry name" value="GCL_type2/YbdK_subfam"/>
</dbReference>
<dbReference type="GO" id="GO:0005524">
    <property type="term" value="F:ATP binding"/>
    <property type="evidence" value="ECO:0007669"/>
    <property type="project" value="UniProtKB-KW"/>
</dbReference>
<dbReference type="PANTHER" id="PTHR36510:SF1">
    <property type="entry name" value="GLUTAMATE--CYSTEINE LIGASE 2-RELATED"/>
    <property type="match status" value="1"/>
</dbReference>
<evidence type="ECO:0000313" key="7">
    <source>
        <dbReference type="Proteomes" id="UP000235739"/>
    </source>
</evidence>
<evidence type="ECO:0000256" key="3">
    <source>
        <dbReference type="ARBA" id="ARBA00022840"/>
    </source>
</evidence>
<dbReference type="Proteomes" id="UP000235739">
    <property type="component" value="Unassembled WGS sequence"/>
</dbReference>
<dbReference type="GO" id="GO:0004357">
    <property type="term" value="F:glutamate-cysteine ligase activity"/>
    <property type="evidence" value="ECO:0007669"/>
    <property type="project" value="UniProtKB-EC"/>
</dbReference>
<gene>
    <name evidence="6" type="ORF">CIK84_18035</name>
</gene>
<dbReference type="PANTHER" id="PTHR36510">
    <property type="entry name" value="GLUTAMATE--CYSTEINE LIGASE 2-RELATED"/>
    <property type="match status" value="1"/>
</dbReference>
<reference evidence="6 7" key="1">
    <citation type="journal article" date="2017" name="Elife">
        <title>Extensive horizontal gene transfer in cheese-associated bacteria.</title>
        <authorList>
            <person name="Bonham K.S."/>
            <person name="Wolfe B.E."/>
            <person name="Dutton R.J."/>
        </authorList>
    </citation>
    <scope>NUCLEOTIDE SEQUENCE [LARGE SCALE GENOMIC DNA]</scope>
    <source>
        <strain evidence="6 7">JB182</strain>
    </source>
</reference>
<keyword evidence="1 5" id="KW-0436">Ligase</keyword>
<dbReference type="HAMAP" id="MF_01609">
    <property type="entry name" value="Glu_cys_ligase_2"/>
    <property type="match status" value="1"/>
</dbReference>
<evidence type="ECO:0000256" key="4">
    <source>
        <dbReference type="ARBA" id="ARBA00048819"/>
    </source>
</evidence>
<dbReference type="GO" id="GO:0042398">
    <property type="term" value="P:modified amino acid biosynthetic process"/>
    <property type="evidence" value="ECO:0007669"/>
    <property type="project" value="InterPro"/>
</dbReference>
<comment type="similarity">
    <text evidence="5">Belongs to the glutamate--cysteine ligase type 2 family. YbdK subfamily.</text>
</comment>
<comment type="caution">
    <text evidence="6">The sequence shown here is derived from an EMBL/GenBank/DDBJ whole genome shotgun (WGS) entry which is preliminary data.</text>
</comment>
<dbReference type="Pfam" id="PF04107">
    <property type="entry name" value="GCS2"/>
    <property type="match status" value="1"/>
</dbReference>
<dbReference type="InterPro" id="IPR006336">
    <property type="entry name" value="GCS2"/>
</dbReference>
<dbReference type="EMBL" id="PNQX01000004">
    <property type="protein sequence ID" value="PMQ18691.1"/>
    <property type="molecule type" value="Genomic_DNA"/>
</dbReference>
<keyword evidence="2 5" id="KW-0547">Nucleotide-binding</keyword>
<organism evidence="6 7">
    <name type="scientific">Glutamicibacter arilaitensis</name>
    <dbReference type="NCBI Taxonomy" id="256701"/>
    <lineage>
        <taxon>Bacteria</taxon>
        <taxon>Bacillati</taxon>
        <taxon>Actinomycetota</taxon>
        <taxon>Actinomycetes</taxon>
        <taxon>Micrococcales</taxon>
        <taxon>Micrococcaceae</taxon>
        <taxon>Glutamicibacter</taxon>
    </lineage>
</organism>
<evidence type="ECO:0000256" key="2">
    <source>
        <dbReference type="ARBA" id="ARBA00022741"/>
    </source>
</evidence>
<accession>A0A2N7RXU0</accession>
<sequence>MTRTFGIEEEFFLVDPETSVPIPMSDELSSQLLGQELDGTTVHRELLASQLEVVTGICTSAAQAHGALAERRAAIMRICREHGVAPFASGTPLLLPETARFTEGERYAKIHEFVPGIAREHFINGLHIHVHVPDAEAGVRALNALRGWLPVLTAMSANSPTWNGELTGFESWRAVHYRRWSASGIPPAFESAEAYGKHVSAMVASGALLDPGHLGWFARLSVNHPTIEVRAADTQMKASESVALALLIRAIVDTAATTPDVMEPLSSHSLDLGLWQSAKEGVYGTYFDPASNTRVSAKTMLEGVLDYACKQLHRNGDEEFVVNYLASLANRGNGARRQRESWQRGGAKQVVDDAAVLFAQN</sequence>
<name>A0A2N7RXU0_9MICC</name>
<keyword evidence="3 5" id="KW-0067">ATP-binding</keyword>
<dbReference type="InterPro" id="IPR014746">
    <property type="entry name" value="Gln_synth/guanido_kin_cat_dom"/>
</dbReference>
<dbReference type="RefSeq" id="WP_102599234.1">
    <property type="nucleotide sequence ID" value="NZ_JBQQOF010000021.1"/>
</dbReference>